<dbReference type="CDD" id="cd04692">
    <property type="entry name" value="NUDIX_Hydrolase"/>
    <property type="match status" value="1"/>
</dbReference>
<dbReference type="InterPro" id="IPR000086">
    <property type="entry name" value="NUDIX_hydrolase_dom"/>
</dbReference>
<evidence type="ECO:0000313" key="7">
    <source>
        <dbReference type="EMBL" id="HIW82717.1"/>
    </source>
</evidence>
<dbReference type="InterPro" id="IPR020084">
    <property type="entry name" value="NUDIX_hydrolase_CS"/>
</dbReference>
<comment type="similarity">
    <text evidence="2">Belongs to the Nudix hydrolase family.</text>
</comment>
<dbReference type="GO" id="GO:0046872">
    <property type="term" value="F:metal ion binding"/>
    <property type="evidence" value="ECO:0007669"/>
    <property type="project" value="UniProtKB-KW"/>
</dbReference>
<dbReference type="PRINTS" id="PR01402">
    <property type="entry name" value="MUTATORMUTX"/>
</dbReference>
<evidence type="ECO:0000256" key="5">
    <source>
        <dbReference type="ARBA" id="ARBA00022842"/>
    </source>
</evidence>
<evidence type="ECO:0000256" key="2">
    <source>
        <dbReference type="ARBA" id="ARBA00005582"/>
    </source>
</evidence>
<comment type="cofactor">
    <cofactor evidence="1">
        <name>Mg(2+)</name>
        <dbReference type="ChEBI" id="CHEBI:18420"/>
    </cofactor>
</comment>
<dbReference type="InterPro" id="IPR003562">
    <property type="entry name" value="Mutator_MutX_prot"/>
</dbReference>
<comment type="caution">
    <text evidence="7">The sequence shown here is derived from an EMBL/GenBank/DDBJ whole genome shotgun (WGS) entry which is preliminary data.</text>
</comment>
<evidence type="ECO:0000256" key="1">
    <source>
        <dbReference type="ARBA" id="ARBA00001946"/>
    </source>
</evidence>
<dbReference type="PROSITE" id="PS00893">
    <property type="entry name" value="NUDIX_BOX"/>
    <property type="match status" value="1"/>
</dbReference>
<dbReference type="GO" id="GO:0008413">
    <property type="term" value="F:8-oxo-7,8-dihydroguanosine triphosphate pyrophosphatase activity"/>
    <property type="evidence" value="ECO:0007669"/>
    <property type="project" value="InterPro"/>
</dbReference>
<dbReference type="Pfam" id="PF00293">
    <property type="entry name" value="NUDIX"/>
    <property type="match status" value="2"/>
</dbReference>
<dbReference type="PROSITE" id="PS51462">
    <property type="entry name" value="NUDIX"/>
    <property type="match status" value="2"/>
</dbReference>
<organism evidence="7 8">
    <name type="scientific">Candidatus Dorea gallistercoris</name>
    <dbReference type="NCBI Taxonomy" id="2838542"/>
    <lineage>
        <taxon>Bacteria</taxon>
        <taxon>Bacillati</taxon>
        <taxon>Bacillota</taxon>
        <taxon>Clostridia</taxon>
        <taxon>Lachnospirales</taxon>
        <taxon>Lachnospiraceae</taxon>
        <taxon>Dorea</taxon>
    </lineage>
</organism>
<dbReference type="Gene3D" id="3.90.79.10">
    <property type="entry name" value="Nucleoside Triphosphate Pyrophosphohydrolase"/>
    <property type="match status" value="2"/>
</dbReference>
<gene>
    <name evidence="7" type="ORF">H9873_00100</name>
</gene>
<evidence type="ECO:0000256" key="4">
    <source>
        <dbReference type="ARBA" id="ARBA00022801"/>
    </source>
</evidence>
<sequence>MGKLSTLCYIERDGKYLMLHRTVKKNDVNKDKWIGVGGHFEEDESPEECLLREVKEETGYTLTSYRFRGLVTFVSGNGVTEYMSLFTADGFEGEATACDEGELEWVDIEDVWKLNIWEGDKIFFRLMDERKDFFSLKLVYDGQDKLVSAALDGEPMELFDILNEDGTKTGIVRERGVVHREGSLHATVHTWIVRENERNGYDVLLQKRSASKDSNPGCYDISSAGHVAAGDEPLPAAVRELREELGVTAGQEDLHYVGIHHGAFEAVFHGRLFRDNELSSVYVYTEPVEKDQLKLQKEEVESVCWMDYEECMERVLDGSLPNCIYPDEFQMVGDYLKSQGHGRGDAAV</sequence>
<dbReference type="EMBL" id="DXGF01000003">
    <property type="protein sequence ID" value="HIW82717.1"/>
    <property type="molecule type" value="Genomic_DNA"/>
</dbReference>
<keyword evidence="3" id="KW-0479">Metal-binding</keyword>
<dbReference type="SUPFAM" id="SSF55811">
    <property type="entry name" value="Nudix"/>
    <property type="match status" value="2"/>
</dbReference>
<dbReference type="PANTHER" id="PTHR43758:SF2">
    <property type="entry name" value="OXIDIZED PURINE NUCLEOSIDE TRIPHOSPHATE HYDROLASE"/>
    <property type="match status" value="1"/>
</dbReference>
<accession>A0A9D1R9U1</accession>
<dbReference type="InterPro" id="IPR015797">
    <property type="entry name" value="NUDIX_hydrolase-like_dom_sf"/>
</dbReference>
<feature type="domain" description="Nudix hydrolase" evidence="6">
    <location>
        <begin position="1"/>
        <end position="129"/>
    </location>
</feature>
<reference evidence="7" key="1">
    <citation type="journal article" date="2021" name="PeerJ">
        <title>Extensive microbial diversity within the chicken gut microbiome revealed by metagenomics and culture.</title>
        <authorList>
            <person name="Gilroy R."/>
            <person name="Ravi A."/>
            <person name="Getino M."/>
            <person name="Pursley I."/>
            <person name="Horton D.L."/>
            <person name="Alikhan N.F."/>
            <person name="Baker D."/>
            <person name="Gharbi K."/>
            <person name="Hall N."/>
            <person name="Watson M."/>
            <person name="Adriaenssens E.M."/>
            <person name="Foster-Nyarko E."/>
            <person name="Jarju S."/>
            <person name="Secka A."/>
            <person name="Antonio M."/>
            <person name="Oren A."/>
            <person name="Chaudhuri R.R."/>
            <person name="La Ragione R."/>
            <person name="Hildebrand F."/>
            <person name="Pallen M.J."/>
        </authorList>
    </citation>
    <scope>NUCLEOTIDE SEQUENCE</scope>
    <source>
        <strain evidence="7">ChiSxjej1B13-11762</strain>
    </source>
</reference>
<dbReference type="Proteomes" id="UP000824263">
    <property type="component" value="Unassembled WGS sequence"/>
</dbReference>
<evidence type="ECO:0000313" key="8">
    <source>
        <dbReference type="Proteomes" id="UP000824263"/>
    </source>
</evidence>
<protein>
    <submittedName>
        <fullName evidence="7">NUDIX domain-containing protein</fullName>
    </submittedName>
</protein>
<name>A0A9D1R9U1_9FIRM</name>
<keyword evidence="4" id="KW-0378">Hydrolase</keyword>
<evidence type="ECO:0000256" key="3">
    <source>
        <dbReference type="ARBA" id="ARBA00022723"/>
    </source>
</evidence>
<dbReference type="CDD" id="cd18886">
    <property type="entry name" value="NUDIX_MutT_Nudt1"/>
    <property type="match status" value="1"/>
</dbReference>
<dbReference type="AlphaFoldDB" id="A0A9D1R9U1"/>
<feature type="domain" description="Nudix hydrolase" evidence="6">
    <location>
        <begin position="183"/>
        <end position="330"/>
    </location>
</feature>
<evidence type="ECO:0000259" key="6">
    <source>
        <dbReference type="PROSITE" id="PS51462"/>
    </source>
</evidence>
<dbReference type="GO" id="GO:0006281">
    <property type="term" value="P:DNA repair"/>
    <property type="evidence" value="ECO:0007669"/>
    <property type="project" value="InterPro"/>
</dbReference>
<proteinExistence type="inferred from homology"/>
<keyword evidence="5" id="KW-0460">Magnesium</keyword>
<dbReference type="PANTHER" id="PTHR43758">
    <property type="entry name" value="7,8-DIHYDRO-8-OXOGUANINE TRIPHOSPHATASE"/>
    <property type="match status" value="1"/>
</dbReference>
<reference evidence="7" key="2">
    <citation type="submission" date="2021-04" db="EMBL/GenBank/DDBJ databases">
        <authorList>
            <person name="Gilroy R."/>
        </authorList>
    </citation>
    <scope>NUCLEOTIDE SEQUENCE</scope>
    <source>
        <strain evidence="7">ChiSxjej1B13-11762</strain>
    </source>
</reference>